<dbReference type="InterPro" id="IPR011527">
    <property type="entry name" value="ABC1_TM_dom"/>
</dbReference>
<dbReference type="Gene3D" id="3.40.50.300">
    <property type="entry name" value="P-loop containing nucleotide triphosphate hydrolases"/>
    <property type="match status" value="1"/>
</dbReference>
<dbReference type="EMBL" id="VHQI01000013">
    <property type="protein sequence ID" value="TPW40496.1"/>
    <property type="molecule type" value="Genomic_DNA"/>
</dbReference>
<dbReference type="EC" id="7.6.2.2" evidence="3"/>
<keyword evidence="14" id="KW-1185">Reference proteome</keyword>
<dbReference type="InterPro" id="IPR003439">
    <property type="entry name" value="ABC_transporter-like_ATP-bd"/>
</dbReference>
<feature type="transmembrane region" description="Helical" evidence="10">
    <location>
        <begin position="132"/>
        <end position="152"/>
    </location>
</feature>
<dbReference type="PROSITE" id="PS50893">
    <property type="entry name" value="ABC_TRANSPORTER_2"/>
    <property type="match status" value="1"/>
</dbReference>
<dbReference type="AlphaFoldDB" id="A0A506V4L1"/>
<dbReference type="Pfam" id="PF00664">
    <property type="entry name" value="ABC_membrane"/>
    <property type="match status" value="1"/>
</dbReference>
<dbReference type="CDD" id="cd18586">
    <property type="entry name" value="ABC_6TM_PrtD_like"/>
    <property type="match status" value="1"/>
</dbReference>
<dbReference type="GO" id="GO:0015421">
    <property type="term" value="F:ABC-type oligopeptide transporter activity"/>
    <property type="evidence" value="ECO:0007669"/>
    <property type="project" value="TreeGrafter"/>
</dbReference>
<evidence type="ECO:0000313" key="13">
    <source>
        <dbReference type="EMBL" id="TPW40496.1"/>
    </source>
</evidence>
<evidence type="ECO:0000313" key="14">
    <source>
        <dbReference type="Proteomes" id="UP000319523"/>
    </source>
</evidence>
<comment type="similarity">
    <text evidence="2">Belongs to the ABC transporter superfamily. Drug exporter-2 (TC 3.A.1.117) family.</text>
</comment>
<evidence type="ECO:0000256" key="6">
    <source>
        <dbReference type="ARBA" id="ARBA00022840"/>
    </source>
</evidence>
<dbReference type="SMART" id="SM00382">
    <property type="entry name" value="AAA"/>
    <property type="match status" value="1"/>
</dbReference>
<dbReference type="PROSITE" id="PS00211">
    <property type="entry name" value="ABC_TRANSPORTER_1"/>
    <property type="match status" value="1"/>
</dbReference>
<evidence type="ECO:0000256" key="5">
    <source>
        <dbReference type="ARBA" id="ARBA00022741"/>
    </source>
</evidence>
<feature type="domain" description="ABC transmembrane type-1" evidence="12">
    <location>
        <begin position="24"/>
        <end position="299"/>
    </location>
</feature>
<dbReference type="SUPFAM" id="SSF90123">
    <property type="entry name" value="ABC transporter transmembrane region"/>
    <property type="match status" value="1"/>
</dbReference>
<reference evidence="13 14" key="1">
    <citation type="submission" date="2019-06" db="EMBL/GenBank/DDBJ databases">
        <authorList>
            <person name="Yang Y."/>
        </authorList>
    </citation>
    <scope>NUCLEOTIDE SEQUENCE [LARGE SCALE GENOMIC DNA]</scope>
    <source>
        <strain evidence="13 14">BIT-26</strain>
    </source>
</reference>
<dbReference type="OrthoDB" id="9787557at2"/>
<accession>A0A506V4L1</accession>
<dbReference type="InterPro" id="IPR036640">
    <property type="entry name" value="ABC1_TM_sf"/>
</dbReference>
<comment type="subcellular location">
    <subcellularLocation>
        <location evidence="1">Cell membrane</location>
        <topology evidence="1">Multi-pass membrane protein</topology>
    </subcellularLocation>
</comment>
<protein>
    <recommendedName>
        <fullName evidence="3">ABC-type xenobiotic transporter</fullName>
        <ecNumber evidence="3">7.6.2.2</ecNumber>
    </recommendedName>
</protein>
<dbReference type="InterPro" id="IPR010128">
    <property type="entry name" value="ATPase_T1SS_PrtD-like"/>
</dbReference>
<feature type="domain" description="ABC transporter" evidence="11">
    <location>
        <begin position="330"/>
        <end position="563"/>
    </location>
</feature>
<dbReference type="InterPro" id="IPR047957">
    <property type="entry name" value="ABC_AprD-like_6TM"/>
</dbReference>
<comment type="caution">
    <text evidence="13">The sequence shown here is derived from an EMBL/GenBank/DDBJ whole genome shotgun (WGS) entry which is preliminary data.</text>
</comment>
<evidence type="ECO:0000256" key="8">
    <source>
        <dbReference type="ARBA" id="ARBA00023136"/>
    </source>
</evidence>
<dbReference type="GO" id="GO:0016887">
    <property type="term" value="F:ATP hydrolysis activity"/>
    <property type="evidence" value="ECO:0007669"/>
    <property type="project" value="InterPro"/>
</dbReference>
<evidence type="ECO:0000256" key="4">
    <source>
        <dbReference type="ARBA" id="ARBA00022692"/>
    </source>
</evidence>
<keyword evidence="8 10" id="KW-0472">Membrane</keyword>
<gene>
    <name evidence="13" type="ORF">FKM52_17825</name>
</gene>
<dbReference type="PROSITE" id="PS50929">
    <property type="entry name" value="ABC_TM1F"/>
    <property type="match status" value="1"/>
</dbReference>
<dbReference type="PANTHER" id="PTHR43394:SF1">
    <property type="entry name" value="ATP-BINDING CASSETTE SUB-FAMILY B MEMBER 10, MITOCHONDRIAL"/>
    <property type="match status" value="1"/>
</dbReference>
<dbReference type="SUPFAM" id="SSF52540">
    <property type="entry name" value="P-loop containing nucleoside triphosphate hydrolases"/>
    <property type="match status" value="1"/>
</dbReference>
<dbReference type="GO" id="GO:0008559">
    <property type="term" value="F:ABC-type xenobiotic transporter activity"/>
    <property type="evidence" value="ECO:0007669"/>
    <property type="project" value="UniProtKB-EC"/>
</dbReference>
<evidence type="ECO:0000256" key="1">
    <source>
        <dbReference type="ARBA" id="ARBA00004651"/>
    </source>
</evidence>
<dbReference type="InterPro" id="IPR003593">
    <property type="entry name" value="AAA+_ATPase"/>
</dbReference>
<evidence type="ECO:0000256" key="9">
    <source>
        <dbReference type="ARBA" id="ARBA00034018"/>
    </source>
</evidence>
<comment type="catalytic activity">
    <reaction evidence="9">
        <text>ATP + H2O + xenobioticSide 1 = ADP + phosphate + xenobioticSide 2.</text>
        <dbReference type="EC" id="7.6.2.2"/>
    </reaction>
</comment>
<dbReference type="Proteomes" id="UP000319523">
    <property type="component" value="Unassembled WGS sequence"/>
</dbReference>
<dbReference type="InterPro" id="IPR039421">
    <property type="entry name" value="Type_1_exporter"/>
</dbReference>
<dbReference type="Pfam" id="PF00005">
    <property type="entry name" value="ABC_tran"/>
    <property type="match status" value="1"/>
</dbReference>
<evidence type="ECO:0000256" key="3">
    <source>
        <dbReference type="ARBA" id="ARBA00012191"/>
    </source>
</evidence>
<dbReference type="InterPro" id="IPR017871">
    <property type="entry name" value="ABC_transporter-like_CS"/>
</dbReference>
<keyword evidence="7 10" id="KW-1133">Transmembrane helix</keyword>
<dbReference type="GO" id="GO:0030256">
    <property type="term" value="C:type I protein secretion system complex"/>
    <property type="evidence" value="ECO:0007669"/>
    <property type="project" value="InterPro"/>
</dbReference>
<sequence length="579" mass="62894">MPLSPAITFIFTIFRHHKSALYSVILFSALTNLLVLSPSIYMLQVYDRVLPSRNEMTLLMLTVMVLGALGTIALLEYCRSMIAINISKKIDRHLSLAVYQAAFAASVQQQSKNAENYLSDVTTVRQFFTGNAIFSFIDAPWFPVFILVIFLFNPWLGLFSFTGALILIALAAINHRIIQQPMKEAGEMSHRSGNTAGMTFRYTSTIAAMGLLPAFQQRWWGLHERFIQLQHQASEYNGRLTSVTRFVRMALQSLILGVGGWLALAGELTPGMMIAGSILLGRALAPIEQLIAAWKQWGSAWSALNRLEALLSQHPPAAEKMRLPALEGNVSVENLTLVSPHNSEANILHNINFSLAAGDILGIIGPSASGKSTLARLLPGLQPPTRGAIRLDGADIQQWNREQLGPSLGYLAQEVEIFPGTIAENIARFNQVDPEKTIEAAKLAGVHEMILRLPAGYDTPTGIGLSGGQKQRIALARALYGDPKLLILDEPDASLDDRGLLALAQALAAMKKRNATVILITHRKQLLTLTNKLLVLQAGEVKDFGATPAVLNKLISAATVKSKAAQAGAEETTQAGLTG</sequence>
<evidence type="ECO:0000259" key="12">
    <source>
        <dbReference type="PROSITE" id="PS50929"/>
    </source>
</evidence>
<keyword evidence="5" id="KW-0547">Nucleotide-binding</keyword>
<keyword evidence="4 10" id="KW-0812">Transmembrane</keyword>
<feature type="transmembrane region" description="Helical" evidence="10">
    <location>
        <begin position="56"/>
        <end position="78"/>
    </location>
</feature>
<evidence type="ECO:0000256" key="2">
    <source>
        <dbReference type="ARBA" id="ARBA00006526"/>
    </source>
</evidence>
<proteinExistence type="inferred from homology"/>
<dbReference type="GO" id="GO:0030253">
    <property type="term" value="P:protein secretion by the type I secretion system"/>
    <property type="evidence" value="ECO:0007669"/>
    <property type="project" value="InterPro"/>
</dbReference>
<name>A0A506V4L1_9GAMM</name>
<evidence type="ECO:0000256" key="7">
    <source>
        <dbReference type="ARBA" id="ARBA00022989"/>
    </source>
</evidence>
<dbReference type="GO" id="GO:0005524">
    <property type="term" value="F:ATP binding"/>
    <property type="evidence" value="ECO:0007669"/>
    <property type="project" value="UniProtKB-KW"/>
</dbReference>
<evidence type="ECO:0000256" key="10">
    <source>
        <dbReference type="SAM" id="Phobius"/>
    </source>
</evidence>
<dbReference type="InterPro" id="IPR027417">
    <property type="entry name" value="P-loop_NTPase"/>
</dbReference>
<organism evidence="13 14">
    <name type="scientific">Mixta tenebrionis</name>
    <dbReference type="NCBI Taxonomy" id="2562439"/>
    <lineage>
        <taxon>Bacteria</taxon>
        <taxon>Pseudomonadati</taxon>
        <taxon>Pseudomonadota</taxon>
        <taxon>Gammaproteobacteria</taxon>
        <taxon>Enterobacterales</taxon>
        <taxon>Erwiniaceae</taxon>
        <taxon>Mixta</taxon>
    </lineage>
</organism>
<dbReference type="NCBIfam" id="TIGR01842">
    <property type="entry name" value="type_I_sec_PrtD"/>
    <property type="match status" value="1"/>
</dbReference>
<feature type="transmembrane region" description="Helical" evidence="10">
    <location>
        <begin position="158"/>
        <end position="178"/>
    </location>
</feature>
<feature type="transmembrane region" description="Helical" evidence="10">
    <location>
        <begin position="20"/>
        <end position="44"/>
    </location>
</feature>
<dbReference type="GO" id="GO:0005886">
    <property type="term" value="C:plasma membrane"/>
    <property type="evidence" value="ECO:0007669"/>
    <property type="project" value="UniProtKB-SubCell"/>
</dbReference>
<dbReference type="RefSeq" id="WP_141177505.1">
    <property type="nucleotide sequence ID" value="NZ_JBHUFX010000001.1"/>
</dbReference>
<keyword evidence="6" id="KW-0067">ATP-binding</keyword>
<dbReference type="PANTHER" id="PTHR43394">
    <property type="entry name" value="ATP-DEPENDENT PERMEASE MDL1, MITOCHONDRIAL"/>
    <property type="match status" value="1"/>
</dbReference>
<evidence type="ECO:0000259" key="11">
    <source>
        <dbReference type="PROSITE" id="PS50893"/>
    </source>
</evidence>
<dbReference type="Gene3D" id="1.20.1560.10">
    <property type="entry name" value="ABC transporter type 1, transmembrane domain"/>
    <property type="match status" value="1"/>
</dbReference>